<keyword evidence="4" id="KW-0804">Transcription</keyword>
<dbReference type="CDD" id="cd00067">
    <property type="entry name" value="GAL4"/>
    <property type="match status" value="1"/>
</dbReference>
<organism evidence="8 9">
    <name type="scientific">Cryptococcus neoformans Tu259-1</name>
    <dbReference type="NCBI Taxonomy" id="1230072"/>
    <lineage>
        <taxon>Eukaryota</taxon>
        <taxon>Fungi</taxon>
        <taxon>Dikarya</taxon>
        <taxon>Basidiomycota</taxon>
        <taxon>Agaricomycotina</taxon>
        <taxon>Tremellomycetes</taxon>
        <taxon>Tremellales</taxon>
        <taxon>Cryptococcaceae</taxon>
        <taxon>Cryptococcus</taxon>
        <taxon>Cryptococcus neoformans species complex</taxon>
    </lineage>
</organism>
<dbReference type="OrthoDB" id="39175at2759"/>
<feature type="compositionally biased region" description="Low complexity" evidence="6">
    <location>
        <begin position="1"/>
        <end position="17"/>
    </location>
</feature>
<dbReference type="GO" id="GO:0005634">
    <property type="term" value="C:nucleus"/>
    <property type="evidence" value="ECO:0007669"/>
    <property type="project" value="UniProtKB-SubCell"/>
</dbReference>
<dbReference type="InterPro" id="IPR051089">
    <property type="entry name" value="prtT"/>
</dbReference>
<evidence type="ECO:0000256" key="5">
    <source>
        <dbReference type="ARBA" id="ARBA00023242"/>
    </source>
</evidence>
<dbReference type="PANTHER" id="PTHR31845:SF33">
    <property type="entry name" value="ZN(II)2CYS6 TRANSCRIPTION FACTOR (EUROFUNG)"/>
    <property type="match status" value="1"/>
</dbReference>
<dbReference type="InterPro" id="IPR001138">
    <property type="entry name" value="Zn2Cys6_DnaBD"/>
</dbReference>
<protein>
    <recommendedName>
        <fullName evidence="7">Zn(2)-C6 fungal-type domain-containing protein</fullName>
    </recommendedName>
</protein>
<keyword evidence="5" id="KW-0539">Nucleus</keyword>
<dbReference type="PROSITE" id="PS00463">
    <property type="entry name" value="ZN2_CY6_FUNGAL_1"/>
    <property type="match status" value="1"/>
</dbReference>
<dbReference type="PANTHER" id="PTHR31845">
    <property type="entry name" value="FINGER DOMAIN PROTEIN, PUTATIVE-RELATED"/>
    <property type="match status" value="1"/>
</dbReference>
<proteinExistence type="predicted"/>
<feature type="domain" description="Zn(2)-C6 fungal-type" evidence="7">
    <location>
        <begin position="128"/>
        <end position="159"/>
    </location>
</feature>
<feature type="compositionally biased region" description="Low complexity" evidence="6">
    <location>
        <begin position="37"/>
        <end position="53"/>
    </location>
</feature>
<dbReference type="SMART" id="SM00066">
    <property type="entry name" value="GAL4"/>
    <property type="match status" value="1"/>
</dbReference>
<reference evidence="8 9" key="1">
    <citation type="submission" date="2017-06" db="EMBL/GenBank/DDBJ databases">
        <title>Global population genomics of the pathogenic fungus Cryptococcus neoformans var. grubii.</title>
        <authorList>
            <person name="Cuomo C."/>
            <person name="Litvintseva A."/>
            <person name="Chen Y."/>
            <person name="Young S."/>
            <person name="Zeng Q."/>
            <person name="Chapman S."/>
            <person name="Gujja S."/>
            <person name="Saif S."/>
            <person name="Birren B."/>
        </authorList>
    </citation>
    <scope>NUCLEOTIDE SEQUENCE [LARGE SCALE GENOMIC DNA]</scope>
    <source>
        <strain evidence="8 9">Tu259-1</strain>
    </source>
</reference>
<feature type="region of interest" description="Disordered" evidence="6">
    <location>
        <begin position="210"/>
        <end position="284"/>
    </location>
</feature>
<keyword evidence="2" id="KW-0805">Transcription regulation</keyword>
<evidence type="ECO:0000313" key="8">
    <source>
        <dbReference type="EMBL" id="OXG17740.1"/>
    </source>
</evidence>
<evidence type="ECO:0000313" key="9">
    <source>
        <dbReference type="Proteomes" id="UP000199727"/>
    </source>
</evidence>
<dbReference type="Pfam" id="PF00172">
    <property type="entry name" value="Zn_clus"/>
    <property type="match status" value="1"/>
</dbReference>
<evidence type="ECO:0000256" key="6">
    <source>
        <dbReference type="SAM" id="MobiDB-lite"/>
    </source>
</evidence>
<evidence type="ECO:0000259" key="7">
    <source>
        <dbReference type="PROSITE" id="PS50048"/>
    </source>
</evidence>
<evidence type="ECO:0000256" key="2">
    <source>
        <dbReference type="ARBA" id="ARBA00023015"/>
    </source>
</evidence>
<sequence length="734" mass="80322">MEQSSSSDSSPIMNPSPAKRPRRTSSPEPDTPVSQGPLRRPSPSLTLPPIQSGAPPPSYGGPSTWSSAWRGASRPSQGAEGSQSPKMEEDDPEPSGTTGGPSSAAPGSSSSVVFTRDVNPRAPRSMMACVRCRRQKMKCDGPSKVPCRGCRQAGQQCIFEPRSRPKSISVIPSRPYYPGRPGSPASFYPSGPQPAPPITSRPMNQEYAFRPTSREMPPPSATSSMTSFYPGQLHRRTPPPQSMPSAGPSGVYFQPPPPPPPQVVHPPPFTVPVQRPPPSPSSSDARLRALERTIDSTLRPLAWVPSALSSLQQSVAELRAQVAPRRVLTVSDTTWEHYRTRAWPLTPWLIGLRDGIGLPGMVVDFLGRRAEEVEKMAAGQGMGSTMGLEREARREVGRLIGEGKEWGKEEMRALTVLATWTNDTIYAGLAVAHGRMMGLDRQRRTHDDWREWIYIVIMDNMCHIPDFLKPITDEGLSAVWRDRLAELPSAEPAIRDRDAKLLAWLEYSELLADVFRFRMPPSSRDPEYQTPLEAREKRLFDPWREFGRQWEGWANAFGARADPILSLHYTYAVLFTVSPVYFADATAWEELAASPDGQPLLEKGREAAIGVIQSICSAEVGRTLPYSFALYRPLLGLAVFHLISLAASLPTISAVSSSMNAIKMTLRQAYDVLNAQVPDREALPGPSAGIPGVGAGVVLPGGLLAEVVESGRVDVGKRWIGMDVGREAWRRVIG</sequence>
<feature type="compositionally biased region" description="Pro residues" evidence="6">
    <location>
        <begin position="254"/>
        <end position="280"/>
    </location>
</feature>
<dbReference type="EMBL" id="AMKT01000059">
    <property type="protein sequence ID" value="OXG17740.1"/>
    <property type="molecule type" value="Genomic_DNA"/>
</dbReference>
<evidence type="ECO:0000256" key="1">
    <source>
        <dbReference type="ARBA" id="ARBA00004123"/>
    </source>
</evidence>
<dbReference type="Proteomes" id="UP000199727">
    <property type="component" value="Unassembled WGS sequence"/>
</dbReference>
<feature type="compositionally biased region" description="Polar residues" evidence="6">
    <location>
        <begin position="74"/>
        <end position="85"/>
    </location>
</feature>
<dbReference type="AlphaFoldDB" id="A0A854QAD4"/>
<accession>A0A854QAD4</accession>
<dbReference type="SUPFAM" id="SSF57701">
    <property type="entry name" value="Zn2/Cys6 DNA-binding domain"/>
    <property type="match status" value="1"/>
</dbReference>
<dbReference type="GO" id="GO:0000976">
    <property type="term" value="F:transcription cis-regulatory region binding"/>
    <property type="evidence" value="ECO:0007669"/>
    <property type="project" value="TreeGrafter"/>
</dbReference>
<feature type="compositionally biased region" description="Polar residues" evidence="6">
    <location>
        <begin position="24"/>
        <end position="34"/>
    </location>
</feature>
<gene>
    <name evidence="8" type="ORF">C361_04733</name>
</gene>
<evidence type="ECO:0000256" key="4">
    <source>
        <dbReference type="ARBA" id="ARBA00023163"/>
    </source>
</evidence>
<name>A0A854QAD4_CRYNE</name>
<dbReference type="GO" id="GO:0000981">
    <property type="term" value="F:DNA-binding transcription factor activity, RNA polymerase II-specific"/>
    <property type="evidence" value="ECO:0007669"/>
    <property type="project" value="InterPro"/>
</dbReference>
<dbReference type="InterPro" id="IPR036864">
    <property type="entry name" value="Zn2-C6_fun-type_DNA-bd_sf"/>
</dbReference>
<dbReference type="Gene3D" id="4.10.240.10">
    <property type="entry name" value="Zn(2)-C6 fungal-type DNA-binding domain"/>
    <property type="match status" value="1"/>
</dbReference>
<comment type="caution">
    <text evidence="8">The sequence shown here is derived from an EMBL/GenBank/DDBJ whole genome shotgun (WGS) entry which is preliminary data.</text>
</comment>
<feature type="region of interest" description="Disordered" evidence="6">
    <location>
        <begin position="1"/>
        <end position="124"/>
    </location>
</feature>
<dbReference type="PROSITE" id="PS50048">
    <property type="entry name" value="ZN2_CY6_FUNGAL_2"/>
    <property type="match status" value="1"/>
</dbReference>
<evidence type="ECO:0000256" key="3">
    <source>
        <dbReference type="ARBA" id="ARBA00023125"/>
    </source>
</evidence>
<keyword evidence="3" id="KW-0238">DNA-binding</keyword>
<dbReference type="GO" id="GO:0008270">
    <property type="term" value="F:zinc ion binding"/>
    <property type="evidence" value="ECO:0007669"/>
    <property type="project" value="InterPro"/>
</dbReference>
<comment type="subcellular location">
    <subcellularLocation>
        <location evidence="1">Nucleus</location>
    </subcellularLocation>
</comment>
<feature type="compositionally biased region" description="Low complexity" evidence="6">
    <location>
        <begin position="94"/>
        <end position="111"/>
    </location>
</feature>